<dbReference type="Gene3D" id="3.10.450.50">
    <property type="match status" value="1"/>
</dbReference>
<keyword evidence="3" id="KW-1185">Reference proteome</keyword>
<evidence type="ECO:0000313" key="3">
    <source>
        <dbReference type="Proteomes" id="UP000218899"/>
    </source>
</evidence>
<dbReference type="GO" id="GO:0016853">
    <property type="term" value="F:isomerase activity"/>
    <property type="evidence" value="ECO:0007669"/>
    <property type="project" value="UniProtKB-KW"/>
</dbReference>
<dbReference type="SUPFAM" id="SSF54427">
    <property type="entry name" value="NTF2-like"/>
    <property type="match status" value="1"/>
</dbReference>
<dbReference type="InterPro" id="IPR037401">
    <property type="entry name" value="SnoaL-like"/>
</dbReference>
<reference evidence="2 3" key="1">
    <citation type="submission" date="2015-08" db="EMBL/GenBank/DDBJ databases">
        <title>Complete genome sequence of Sulfurifustis variabilis.</title>
        <authorList>
            <person name="Miura A."/>
            <person name="Kojima H."/>
            <person name="Fukui M."/>
        </authorList>
    </citation>
    <scope>NUCLEOTIDE SEQUENCE [LARGE SCALE GENOMIC DNA]</scope>
    <source>
        <strain evidence="3">skN76</strain>
    </source>
</reference>
<gene>
    <name evidence="2" type="ORF">SVA_3799</name>
</gene>
<protein>
    <submittedName>
        <fullName evidence="2">Ketosteroid isomerase</fullName>
    </submittedName>
</protein>
<dbReference type="Proteomes" id="UP000218899">
    <property type="component" value="Chromosome"/>
</dbReference>
<proteinExistence type="predicted"/>
<dbReference type="EMBL" id="AP014936">
    <property type="protein sequence ID" value="BAU50333.1"/>
    <property type="molecule type" value="Genomic_DNA"/>
</dbReference>
<name>A0A1C7AFX9_9GAMM</name>
<dbReference type="PANTHER" id="PTHR34957:SF1">
    <property type="entry name" value="NUCLEAR TRANSPORT FACTOR 2 (NTF2) FAMILY PROTEIN"/>
    <property type="match status" value="1"/>
</dbReference>
<dbReference type="NCBIfam" id="TIGR02246">
    <property type="entry name" value="SgcJ/EcaC family oxidoreductase"/>
    <property type="match status" value="1"/>
</dbReference>
<sequence>MNDPRFSSAEEAEAAFYRAFERRDLDAMMAVWADEATVVCVHPGGPMLIGREAVRASWEQILGGGGSVGFTVQEVRRETRDGLAVHVVQEHIRAGDERPGPPVLATNVYRLTDRGWRMILHHASPSPRPARPRGMVH</sequence>
<dbReference type="InterPro" id="IPR011944">
    <property type="entry name" value="Steroid_delta5-4_isomerase"/>
</dbReference>
<dbReference type="OrthoDB" id="5767026at2"/>
<dbReference type="PANTHER" id="PTHR34957">
    <property type="entry name" value="NUCLEAR TRANSPORT FACTOR 2 (NTF2) FAMILY PROTEIN"/>
    <property type="match status" value="1"/>
</dbReference>
<dbReference type="InterPro" id="IPR032710">
    <property type="entry name" value="NTF2-like_dom_sf"/>
</dbReference>
<dbReference type="Pfam" id="PF13474">
    <property type="entry name" value="SnoaL_3"/>
    <property type="match status" value="1"/>
</dbReference>
<dbReference type="RefSeq" id="WP_096462647.1">
    <property type="nucleotide sequence ID" value="NZ_AP014936.1"/>
</dbReference>
<dbReference type="AlphaFoldDB" id="A0A1C7AFX9"/>
<feature type="domain" description="SnoaL-like" evidence="1">
    <location>
        <begin position="12"/>
        <end position="125"/>
    </location>
</feature>
<dbReference type="KEGG" id="sva:SVA_3799"/>
<evidence type="ECO:0000259" key="1">
    <source>
        <dbReference type="Pfam" id="PF13474"/>
    </source>
</evidence>
<organism evidence="2 3">
    <name type="scientific">Sulfurifustis variabilis</name>
    <dbReference type="NCBI Taxonomy" id="1675686"/>
    <lineage>
        <taxon>Bacteria</taxon>
        <taxon>Pseudomonadati</taxon>
        <taxon>Pseudomonadota</taxon>
        <taxon>Gammaproteobacteria</taxon>
        <taxon>Acidiferrobacterales</taxon>
        <taxon>Acidiferrobacteraceae</taxon>
        <taxon>Sulfurifustis</taxon>
    </lineage>
</organism>
<accession>A0A1C7AFX9</accession>
<keyword evidence="2" id="KW-0413">Isomerase</keyword>
<evidence type="ECO:0000313" key="2">
    <source>
        <dbReference type="EMBL" id="BAU50333.1"/>
    </source>
</evidence>